<protein>
    <submittedName>
        <fullName evidence="2">Uncharacterized protein</fullName>
    </submittedName>
</protein>
<evidence type="ECO:0000313" key="3">
    <source>
        <dbReference type="Proteomes" id="UP000267408"/>
    </source>
</evidence>
<evidence type="ECO:0000313" key="2">
    <source>
        <dbReference type="EMBL" id="ROR43019.1"/>
    </source>
</evidence>
<accession>A0A8G1UH99</accession>
<dbReference type="OrthoDB" id="9883619at2"/>
<reference evidence="2 3" key="1">
    <citation type="submission" date="2018-11" db="EMBL/GenBank/DDBJ databases">
        <title>Sequencing the genomes of 1000 actinobacteria strains.</title>
        <authorList>
            <person name="Klenk H.-P."/>
        </authorList>
    </citation>
    <scope>NUCLEOTIDE SEQUENCE [LARGE SCALE GENOMIC DNA]</scope>
    <source>
        <strain evidence="2 3">DSM 44780</strain>
    </source>
</reference>
<dbReference type="AlphaFoldDB" id="A0A8G1UH99"/>
<feature type="region of interest" description="Disordered" evidence="1">
    <location>
        <begin position="36"/>
        <end position="129"/>
    </location>
</feature>
<proteinExistence type="predicted"/>
<sequence length="129" mass="13052">MTGWCGPKREWRLACAVVVLLAALVHVLVCAHGPLSGTGPTADSLPAAAAHCPGPATPHDGTGHQATCESADQPATAHQQQDAPRAFDTSAPAPETAGPGSVPVLRRADTEPGPATGGHTRASLGIWRT</sequence>
<gene>
    <name evidence="2" type="ORF">EDD39_1154</name>
</gene>
<evidence type="ECO:0000256" key="1">
    <source>
        <dbReference type="SAM" id="MobiDB-lite"/>
    </source>
</evidence>
<organism evidence="2 3">
    <name type="scientific">Kitasatospora cineracea</name>
    <dbReference type="NCBI Taxonomy" id="88074"/>
    <lineage>
        <taxon>Bacteria</taxon>
        <taxon>Bacillati</taxon>
        <taxon>Actinomycetota</taxon>
        <taxon>Actinomycetes</taxon>
        <taxon>Kitasatosporales</taxon>
        <taxon>Streptomycetaceae</taxon>
        <taxon>Kitasatospora</taxon>
    </lineage>
</organism>
<dbReference type="EMBL" id="RJVJ01000001">
    <property type="protein sequence ID" value="ROR43019.1"/>
    <property type="molecule type" value="Genomic_DNA"/>
</dbReference>
<dbReference type="Proteomes" id="UP000267408">
    <property type="component" value="Unassembled WGS sequence"/>
</dbReference>
<name>A0A8G1UH99_9ACTN</name>
<comment type="caution">
    <text evidence="2">The sequence shown here is derived from an EMBL/GenBank/DDBJ whole genome shotgun (WGS) entry which is preliminary data.</text>
</comment>
<dbReference type="RefSeq" id="WP_100837064.1">
    <property type="nucleotide sequence ID" value="NZ_RJVJ01000001.1"/>
</dbReference>